<name>A0A1E4RK85_9ASCO</name>
<reference evidence="8" key="1">
    <citation type="submission" date="2016-05" db="EMBL/GenBank/DDBJ databases">
        <title>Comparative genomics of biotechnologically important yeasts.</title>
        <authorList>
            <consortium name="DOE Joint Genome Institute"/>
            <person name="Riley R."/>
            <person name="Haridas S."/>
            <person name="Wolfe K.H."/>
            <person name="Lopes M.R."/>
            <person name="Hittinger C.T."/>
            <person name="Goker M."/>
            <person name="Salamov A."/>
            <person name="Wisecaver J."/>
            <person name="Long T.M."/>
            <person name="Aerts A.L."/>
            <person name="Barry K."/>
            <person name="Choi C."/>
            <person name="Clum A."/>
            <person name="Coughlan A.Y."/>
            <person name="Deshpande S."/>
            <person name="Douglass A.P."/>
            <person name="Hanson S.J."/>
            <person name="Klenk H.-P."/>
            <person name="Labutti K."/>
            <person name="Lapidus A."/>
            <person name="Lindquist E."/>
            <person name="Lipzen A."/>
            <person name="Meier-Kolthoff J.P."/>
            <person name="Ohm R.A."/>
            <person name="Otillar R.P."/>
            <person name="Pangilinan J."/>
            <person name="Peng Y."/>
            <person name="Rokas A."/>
            <person name="Rosa C.A."/>
            <person name="Scheuner C."/>
            <person name="Sibirny A.A."/>
            <person name="Slot J.C."/>
            <person name="Stielow J.B."/>
            <person name="Sun H."/>
            <person name="Kurtzman C.P."/>
            <person name="Blackwell M."/>
            <person name="Grigoriev I.V."/>
            <person name="Jeffries T.W."/>
        </authorList>
    </citation>
    <scope>NUCLEOTIDE SEQUENCE [LARGE SCALE GENOMIC DNA]</scope>
    <source>
        <strain evidence="8">NRRL Y-1933</strain>
    </source>
</reference>
<dbReference type="PROSITE" id="PS51865">
    <property type="entry name" value="PDZ_GRASP"/>
    <property type="match status" value="1"/>
</dbReference>
<dbReference type="EMBL" id="KV454540">
    <property type="protein sequence ID" value="ODV67688.1"/>
    <property type="molecule type" value="Genomic_DNA"/>
</dbReference>
<gene>
    <name evidence="7" type="ORF">HYPBUDRAFT_152523</name>
</gene>
<dbReference type="STRING" id="984485.A0A1E4RK85"/>
<feature type="non-terminal residue" evidence="7">
    <location>
        <position position="1"/>
    </location>
</feature>
<dbReference type="InterPro" id="IPR024958">
    <property type="entry name" value="GRASP_PDZ"/>
</dbReference>
<sequence length="408" mass="45478">MFLLSKIVDRFAGNTEESKTDSYFKNALQLNNKGYALRVLSVVPHSLAHQLGFESWFDYIIRINGHELPMMYPSLSHYSYSINDDGSINYGGDTTQEQASMISYDVLLKELVTIAQGEGGKTATFDVWNAKGGIIRLIKVPLEKFNENATFENDQSVTNLFVNNIEQIGLTLQSQHLNTATYVWRILNTHNGSPAFQAQLVPYTDYIIGCDSAFPDDVEGKGLLSRGGESLLSRTVSSYYNHHYSKMQEDNVPITLYVYNHDYDILRPVTVNLSRSWGTGQNRGILGCDVGYGLLHRLPEVVGKFDHNDIIDDVLFETDQSLQYNLDQPSENTITPMADSTAPSVYAPPPLSTVPAPSKYTGRKKKKGTANLDELNDFMNEELAKSKESDISQSNSNTPPPPPPPKTT</sequence>
<evidence type="ECO:0000259" key="6">
    <source>
        <dbReference type="PROSITE" id="PS51865"/>
    </source>
</evidence>
<feature type="domain" description="PDZ GRASP-type" evidence="6">
    <location>
        <begin position="182"/>
        <end position="295"/>
    </location>
</feature>
<keyword evidence="3" id="KW-0333">Golgi apparatus</keyword>
<evidence type="ECO:0000256" key="2">
    <source>
        <dbReference type="ARBA" id="ARBA00022737"/>
    </source>
</evidence>
<dbReference type="PANTHER" id="PTHR12893">
    <property type="entry name" value="GOLGI REASSEMBLY STACKING PROTEIN GRASP"/>
    <property type="match status" value="1"/>
</dbReference>
<proteinExistence type="predicted"/>
<evidence type="ECO:0000313" key="8">
    <source>
        <dbReference type="Proteomes" id="UP000095085"/>
    </source>
</evidence>
<dbReference type="GO" id="GO:0000139">
    <property type="term" value="C:Golgi membrane"/>
    <property type="evidence" value="ECO:0007669"/>
    <property type="project" value="UniProtKB-SubCell"/>
</dbReference>
<evidence type="ECO:0000256" key="1">
    <source>
        <dbReference type="ARBA" id="ARBA00004394"/>
    </source>
</evidence>
<evidence type="ECO:0000256" key="5">
    <source>
        <dbReference type="SAM" id="MobiDB-lite"/>
    </source>
</evidence>
<protein>
    <recommendedName>
        <fullName evidence="6">PDZ GRASP-type domain-containing protein</fullName>
    </recommendedName>
</protein>
<dbReference type="GO" id="GO:0007030">
    <property type="term" value="P:Golgi organization"/>
    <property type="evidence" value="ECO:0007669"/>
    <property type="project" value="TreeGrafter"/>
</dbReference>
<dbReference type="OrthoDB" id="3318at2759"/>
<feature type="region of interest" description="Disordered" evidence="5">
    <location>
        <begin position="329"/>
        <end position="408"/>
    </location>
</feature>
<dbReference type="PANTHER" id="PTHR12893:SF0">
    <property type="entry name" value="GRASP65"/>
    <property type="match status" value="1"/>
</dbReference>
<dbReference type="Gene3D" id="2.30.42.10">
    <property type="match status" value="2"/>
</dbReference>
<dbReference type="Pfam" id="PF04495">
    <property type="entry name" value="GRASP55_65"/>
    <property type="match status" value="1"/>
</dbReference>
<comment type="subcellular location">
    <subcellularLocation>
        <location evidence="1">Golgi apparatus membrane</location>
    </subcellularLocation>
</comment>
<evidence type="ECO:0000313" key="7">
    <source>
        <dbReference type="EMBL" id="ODV67688.1"/>
    </source>
</evidence>
<dbReference type="InterPro" id="IPR007583">
    <property type="entry name" value="GRASP55_65"/>
</dbReference>
<dbReference type="AlphaFoldDB" id="A0A1E4RK85"/>
<dbReference type="Proteomes" id="UP000095085">
    <property type="component" value="Unassembled WGS sequence"/>
</dbReference>
<keyword evidence="8" id="KW-1185">Reference proteome</keyword>
<evidence type="ECO:0000256" key="4">
    <source>
        <dbReference type="ARBA" id="ARBA00023136"/>
    </source>
</evidence>
<evidence type="ECO:0000256" key="3">
    <source>
        <dbReference type="ARBA" id="ARBA00023034"/>
    </source>
</evidence>
<dbReference type="InterPro" id="IPR036034">
    <property type="entry name" value="PDZ_sf"/>
</dbReference>
<dbReference type="RefSeq" id="XP_020076755.1">
    <property type="nucleotide sequence ID" value="XM_020221064.1"/>
</dbReference>
<organism evidence="7 8">
    <name type="scientific">Hyphopichia burtonii NRRL Y-1933</name>
    <dbReference type="NCBI Taxonomy" id="984485"/>
    <lineage>
        <taxon>Eukaryota</taxon>
        <taxon>Fungi</taxon>
        <taxon>Dikarya</taxon>
        <taxon>Ascomycota</taxon>
        <taxon>Saccharomycotina</taxon>
        <taxon>Pichiomycetes</taxon>
        <taxon>Debaryomycetaceae</taxon>
        <taxon>Hyphopichia</taxon>
    </lineage>
</organism>
<feature type="compositionally biased region" description="Pro residues" evidence="5">
    <location>
        <begin position="398"/>
        <end position="408"/>
    </location>
</feature>
<dbReference type="GeneID" id="30995614"/>
<keyword evidence="4" id="KW-0472">Membrane</keyword>
<keyword evidence="2" id="KW-0677">Repeat</keyword>
<accession>A0A1E4RK85</accession>